<dbReference type="GO" id="GO:0008270">
    <property type="term" value="F:zinc ion binding"/>
    <property type="evidence" value="ECO:0007669"/>
    <property type="project" value="UniProtKB-KW"/>
</dbReference>
<evidence type="ECO:0000256" key="4">
    <source>
        <dbReference type="PROSITE-ProRule" id="PRU00027"/>
    </source>
</evidence>
<evidence type="ECO:0000256" key="3">
    <source>
        <dbReference type="ARBA" id="ARBA00022833"/>
    </source>
</evidence>
<dbReference type="InterPro" id="IPR003656">
    <property type="entry name" value="Znf_BED"/>
</dbReference>
<dbReference type="Proteomes" id="UP000712600">
    <property type="component" value="Unassembled WGS sequence"/>
</dbReference>
<accession>A0A8S9RV38</accession>
<dbReference type="PROSITE" id="PS50808">
    <property type="entry name" value="ZF_BED"/>
    <property type="match status" value="1"/>
</dbReference>
<evidence type="ECO:0000256" key="1">
    <source>
        <dbReference type="ARBA" id="ARBA00022723"/>
    </source>
</evidence>
<dbReference type="SMART" id="SM00614">
    <property type="entry name" value="ZnF_BED"/>
    <property type="match status" value="1"/>
</dbReference>
<evidence type="ECO:0000313" key="8">
    <source>
        <dbReference type="Proteomes" id="UP000712600"/>
    </source>
</evidence>
<name>A0A8S9RV38_BRACR</name>
<keyword evidence="1" id="KW-0479">Metal-binding</keyword>
<comment type="caution">
    <text evidence="7">The sequence shown here is derived from an EMBL/GenBank/DDBJ whole genome shotgun (WGS) entry which is preliminary data.</text>
</comment>
<sequence>MLQSTLDGGSGSSARARSQKKVPLKAVIRGGRRKASTQALSSEARKKKGSFSRSQKNKKKVEEEIPDFDDDLEEVELDDPEIDLEEMENRQKSDVWKDFTVVEKTSEDLKAVCNHCRNEYAWYSHSHGTSGLRRHRGR</sequence>
<keyword evidence="3" id="KW-0862">Zinc</keyword>
<dbReference type="InterPro" id="IPR036236">
    <property type="entry name" value="Znf_C2H2_sf"/>
</dbReference>
<feature type="compositionally biased region" description="Basic residues" evidence="5">
    <location>
        <begin position="45"/>
        <end position="59"/>
    </location>
</feature>
<feature type="domain" description="BED-type" evidence="6">
    <location>
        <begin position="90"/>
        <end position="138"/>
    </location>
</feature>
<proteinExistence type="predicted"/>
<gene>
    <name evidence="7" type="ORF">F2Q69_00026339</name>
</gene>
<dbReference type="SUPFAM" id="SSF57667">
    <property type="entry name" value="beta-beta-alpha zinc fingers"/>
    <property type="match status" value="1"/>
</dbReference>
<keyword evidence="2 4" id="KW-0863">Zinc-finger</keyword>
<dbReference type="GO" id="GO:0003677">
    <property type="term" value="F:DNA binding"/>
    <property type="evidence" value="ECO:0007669"/>
    <property type="project" value="InterPro"/>
</dbReference>
<feature type="region of interest" description="Disordered" evidence="5">
    <location>
        <begin position="1"/>
        <end position="70"/>
    </location>
</feature>
<evidence type="ECO:0000256" key="5">
    <source>
        <dbReference type="SAM" id="MobiDB-lite"/>
    </source>
</evidence>
<dbReference type="AlphaFoldDB" id="A0A8S9RV38"/>
<reference evidence="7" key="1">
    <citation type="submission" date="2019-12" db="EMBL/GenBank/DDBJ databases">
        <title>Genome sequencing and annotation of Brassica cretica.</title>
        <authorList>
            <person name="Studholme D.J."/>
            <person name="Sarris P."/>
        </authorList>
    </citation>
    <scope>NUCLEOTIDE SEQUENCE</scope>
    <source>
        <strain evidence="7">PFS-109/04</strain>
        <tissue evidence="7">Leaf</tissue>
    </source>
</reference>
<evidence type="ECO:0000259" key="6">
    <source>
        <dbReference type="PROSITE" id="PS50808"/>
    </source>
</evidence>
<protein>
    <recommendedName>
        <fullName evidence="6">BED-type domain-containing protein</fullName>
    </recommendedName>
</protein>
<dbReference type="EMBL" id="QGKX02000088">
    <property type="protein sequence ID" value="KAF3585205.1"/>
    <property type="molecule type" value="Genomic_DNA"/>
</dbReference>
<dbReference type="Pfam" id="PF02892">
    <property type="entry name" value="zf-BED"/>
    <property type="match status" value="1"/>
</dbReference>
<organism evidence="7 8">
    <name type="scientific">Brassica cretica</name>
    <name type="common">Mustard</name>
    <dbReference type="NCBI Taxonomy" id="69181"/>
    <lineage>
        <taxon>Eukaryota</taxon>
        <taxon>Viridiplantae</taxon>
        <taxon>Streptophyta</taxon>
        <taxon>Embryophyta</taxon>
        <taxon>Tracheophyta</taxon>
        <taxon>Spermatophyta</taxon>
        <taxon>Magnoliopsida</taxon>
        <taxon>eudicotyledons</taxon>
        <taxon>Gunneridae</taxon>
        <taxon>Pentapetalae</taxon>
        <taxon>rosids</taxon>
        <taxon>malvids</taxon>
        <taxon>Brassicales</taxon>
        <taxon>Brassicaceae</taxon>
        <taxon>Brassiceae</taxon>
        <taxon>Brassica</taxon>
    </lineage>
</organism>
<evidence type="ECO:0000256" key="2">
    <source>
        <dbReference type="ARBA" id="ARBA00022771"/>
    </source>
</evidence>
<evidence type="ECO:0000313" key="7">
    <source>
        <dbReference type="EMBL" id="KAF3585205.1"/>
    </source>
</evidence>